<dbReference type="AlphaFoldDB" id="A0A6I2UYA6"/>
<comment type="caution">
    <text evidence="1">The sequence shown here is derived from an EMBL/GenBank/DDBJ whole genome shotgun (WGS) entry which is preliminary data.</text>
</comment>
<protein>
    <submittedName>
        <fullName evidence="1">Uncharacterized protein</fullName>
    </submittedName>
</protein>
<keyword evidence="2" id="KW-1185">Reference proteome</keyword>
<dbReference type="EMBL" id="VUNL01000005">
    <property type="protein sequence ID" value="MSV24651.1"/>
    <property type="molecule type" value="Genomic_DNA"/>
</dbReference>
<proteinExistence type="predicted"/>
<reference evidence="1 2" key="1">
    <citation type="submission" date="2019-08" db="EMBL/GenBank/DDBJ databases">
        <title>In-depth cultivation of the pig gut microbiome towards novel bacterial diversity and tailored functional studies.</title>
        <authorList>
            <person name="Wylensek D."/>
            <person name="Hitch T.C.A."/>
            <person name="Clavel T."/>
        </authorList>
    </citation>
    <scope>NUCLEOTIDE SEQUENCE [LARGE SCALE GENOMIC DNA]</scope>
    <source>
        <strain evidence="2">WCA-380-WT-3B3</strain>
    </source>
</reference>
<gene>
    <name evidence="1" type="ORF">FYJ78_05530</name>
</gene>
<sequence length="77" mass="8771">MDVKSMERGCHQGISEADACRSELVSLPDDAARICFLRRHRRKLMAALHEAQEKLSCIDYMIYEIERKQKGGGSDES</sequence>
<name>A0A6I2UYA6_9FIRM</name>
<accession>A0A6I2UYA6</accession>
<dbReference type="Proteomes" id="UP000430222">
    <property type="component" value="Unassembled WGS sequence"/>
</dbReference>
<dbReference type="RefSeq" id="WP_154620422.1">
    <property type="nucleotide sequence ID" value="NZ_VUNL01000005.1"/>
</dbReference>
<evidence type="ECO:0000313" key="1">
    <source>
        <dbReference type="EMBL" id="MSV24651.1"/>
    </source>
</evidence>
<organism evidence="1 2">
    <name type="scientific">Selenomonas montiformis</name>
    <dbReference type="NCBI Taxonomy" id="2652285"/>
    <lineage>
        <taxon>Bacteria</taxon>
        <taxon>Bacillati</taxon>
        <taxon>Bacillota</taxon>
        <taxon>Negativicutes</taxon>
        <taxon>Selenomonadales</taxon>
        <taxon>Selenomonadaceae</taxon>
        <taxon>Selenomonas</taxon>
    </lineage>
</organism>
<evidence type="ECO:0000313" key="2">
    <source>
        <dbReference type="Proteomes" id="UP000430222"/>
    </source>
</evidence>